<dbReference type="Pfam" id="PF00078">
    <property type="entry name" value="RVT_1"/>
    <property type="match status" value="1"/>
</dbReference>
<dbReference type="EMBL" id="JAVFWL010000003">
    <property type="protein sequence ID" value="KAK6743669.1"/>
    <property type="molecule type" value="Genomic_DNA"/>
</dbReference>
<protein>
    <recommendedName>
        <fullName evidence="1">Reverse transcriptase domain-containing protein</fullName>
    </recommendedName>
</protein>
<evidence type="ECO:0000259" key="1">
    <source>
        <dbReference type="PROSITE" id="PS50878"/>
    </source>
</evidence>
<keyword evidence="3" id="KW-1185">Reference proteome</keyword>
<organism evidence="2 3">
    <name type="scientific">Necator americanus</name>
    <name type="common">Human hookworm</name>
    <dbReference type="NCBI Taxonomy" id="51031"/>
    <lineage>
        <taxon>Eukaryota</taxon>
        <taxon>Metazoa</taxon>
        <taxon>Ecdysozoa</taxon>
        <taxon>Nematoda</taxon>
        <taxon>Chromadorea</taxon>
        <taxon>Rhabditida</taxon>
        <taxon>Rhabditina</taxon>
        <taxon>Rhabditomorpha</taxon>
        <taxon>Strongyloidea</taxon>
        <taxon>Ancylostomatidae</taxon>
        <taxon>Bunostominae</taxon>
        <taxon>Necator</taxon>
    </lineage>
</organism>
<sequence length="141" mass="15701">MLLCLTFVDLKKAFDSLATEEVMGELDNQGVSTQCMKKGIRQGDTISPKTTLKSTMRKLEYSDIEVKVEGRQLHHLRFADDILIKSSINQAEQMLAEFDETCGCVDLQLNLQKAMLMKNGWVSDASLTLNGTNISELISSP</sequence>
<reference evidence="2 3" key="1">
    <citation type="submission" date="2023-08" db="EMBL/GenBank/DDBJ databases">
        <title>A Necator americanus chromosomal reference genome.</title>
        <authorList>
            <person name="Ilik V."/>
            <person name="Petrzelkova K.J."/>
            <person name="Pardy F."/>
            <person name="Fuh T."/>
            <person name="Niatou-Singa F.S."/>
            <person name="Gouil Q."/>
            <person name="Baker L."/>
            <person name="Ritchie M.E."/>
            <person name="Jex A.R."/>
            <person name="Gazzola D."/>
            <person name="Li H."/>
            <person name="Toshio Fujiwara R."/>
            <person name="Zhan B."/>
            <person name="Aroian R.V."/>
            <person name="Pafco B."/>
            <person name="Schwarz E.M."/>
        </authorList>
    </citation>
    <scope>NUCLEOTIDE SEQUENCE [LARGE SCALE GENOMIC DNA]</scope>
    <source>
        <strain evidence="2 3">Aroian</strain>
        <tissue evidence="2">Whole animal</tissue>
    </source>
</reference>
<comment type="caution">
    <text evidence="2">The sequence shown here is derived from an EMBL/GenBank/DDBJ whole genome shotgun (WGS) entry which is preliminary data.</text>
</comment>
<gene>
    <name evidence="2" type="primary">Necator_chrIII.g11529</name>
    <name evidence="2" type="ORF">RB195_010764</name>
</gene>
<proteinExistence type="predicted"/>
<name>A0ABR1CZE3_NECAM</name>
<accession>A0ABR1CZE3</accession>
<evidence type="ECO:0000313" key="3">
    <source>
        <dbReference type="Proteomes" id="UP001303046"/>
    </source>
</evidence>
<dbReference type="InterPro" id="IPR000477">
    <property type="entry name" value="RT_dom"/>
</dbReference>
<dbReference type="Proteomes" id="UP001303046">
    <property type="component" value="Unassembled WGS sequence"/>
</dbReference>
<feature type="domain" description="Reverse transcriptase" evidence="1">
    <location>
        <begin position="1"/>
        <end position="134"/>
    </location>
</feature>
<dbReference type="PROSITE" id="PS50878">
    <property type="entry name" value="RT_POL"/>
    <property type="match status" value="1"/>
</dbReference>
<evidence type="ECO:0000313" key="2">
    <source>
        <dbReference type="EMBL" id="KAK6743669.1"/>
    </source>
</evidence>